<accession>A0ABZ1IIF5</accession>
<evidence type="ECO:0000256" key="1">
    <source>
        <dbReference type="ARBA" id="ARBA00004651"/>
    </source>
</evidence>
<evidence type="ECO:0000256" key="3">
    <source>
        <dbReference type="ARBA" id="ARBA00022475"/>
    </source>
</evidence>
<evidence type="ECO:0000256" key="7">
    <source>
        <dbReference type="SAM" id="Phobius"/>
    </source>
</evidence>
<feature type="transmembrane region" description="Helical" evidence="7">
    <location>
        <begin position="144"/>
        <end position="167"/>
    </location>
</feature>
<evidence type="ECO:0000313" key="9">
    <source>
        <dbReference type="Proteomes" id="UP001330812"/>
    </source>
</evidence>
<evidence type="ECO:0000256" key="5">
    <source>
        <dbReference type="ARBA" id="ARBA00022989"/>
    </source>
</evidence>
<keyword evidence="3" id="KW-1003">Cell membrane</keyword>
<dbReference type="RefSeq" id="WP_326836983.1">
    <property type="nucleotide sequence ID" value="NZ_CP142149.1"/>
</dbReference>
<evidence type="ECO:0000256" key="6">
    <source>
        <dbReference type="ARBA" id="ARBA00023136"/>
    </source>
</evidence>
<evidence type="ECO:0000313" key="8">
    <source>
        <dbReference type="EMBL" id="WSE34186.1"/>
    </source>
</evidence>
<proteinExistence type="inferred from homology"/>
<keyword evidence="4 7" id="KW-0812">Transmembrane</keyword>
<dbReference type="InterPro" id="IPR051907">
    <property type="entry name" value="DoxX-like_oxidoreductase"/>
</dbReference>
<evidence type="ECO:0000256" key="2">
    <source>
        <dbReference type="ARBA" id="ARBA00006679"/>
    </source>
</evidence>
<protein>
    <submittedName>
        <fullName evidence="8">DoxX family protein</fullName>
    </submittedName>
</protein>
<feature type="transmembrane region" description="Helical" evidence="7">
    <location>
        <begin position="68"/>
        <end position="94"/>
    </location>
</feature>
<reference evidence="8 9" key="1">
    <citation type="journal article" date="2015" name="Int. J. Syst. Evol. Microbiol.">
        <title>Amycolatopsis rhabdoformis sp. nov., an actinomycete isolated from a tropical forest soil.</title>
        <authorList>
            <person name="Souza W.R."/>
            <person name="Silva R.E."/>
            <person name="Goodfellow M."/>
            <person name="Busarakam K."/>
            <person name="Figueiro F.S."/>
            <person name="Ferreira D."/>
            <person name="Rodrigues-Filho E."/>
            <person name="Moraes L.A.B."/>
            <person name="Zucchi T.D."/>
        </authorList>
    </citation>
    <scope>NUCLEOTIDE SEQUENCE [LARGE SCALE GENOMIC DNA]</scope>
    <source>
        <strain evidence="8 9">NCIMB 14900</strain>
    </source>
</reference>
<dbReference type="Pfam" id="PF07681">
    <property type="entry name" value="DoxX"/>
    <property type="match status" value="1"/>
</dbReference>
<comment type="similarity">
    <text evidence="2">Belongs to the DoxX family.</text>
</comment>
<name>A0ABZ1IIF5_9PSEU</name>
<feature type="transmembrane region" description="Helical" evidence="7">
    <location>
        <begin position="101"/>
        <end position="124"/>
    </location>
</feature>
<keyword evidence="9" id="KW-1185">Reference proteome</keyword>
<dbReference type="PANTHER" id="PTHR33452">
    <property type="entry name" value="OXIDOREDUCTASE CATD-RELATED"/>
    <property type="match status" value="1"/>
</dbReference>
<keyword evidence="5 7" id="KW-1133">Transmembrane helix</keyword>
<organism evidence="8 9">
    <name type="scientific">Amycolatopsis rhabdoformis</name>
    <dbReference type="NCBI Taxonomy" id="1448059"/>
    <lineage>
        <taxon>Bacteria</taxon>
        <taxon>Bacillati</taxon>
        <taxon>Actinomycetota</taxon>
        <taxon>Actinomycetes</taxon>
        <taxon>Pseudonocardiales</taxon>
        <taxon>Pseudonocardiaceae</taxon>
        <taxon>Amycolatopsis</taxon>
    </lineage>
</organism>
<evidence type="ECO:0000256" key="4">
    <source>
        <dbReference type="ARBA" id="ARBA00022692"/>
    </source>
</evidence>
<dbReference type="InterPro" id="IPR032808">
    <property type="entry name" value="DoxX"/>
</dbReference>
<dbReference type="EMBL" id="CP142149">
    <property type="protein sequence ID" value="WSE34186.1"/>
    <property type="molecule type" value="Genomic_DNA"/>
</dbReference>
<dbReference type="PANTHER" id="PTHR33452:SF1">
    <property type="entry name" value="INNER MEMBRANE PROTEIN YPHA-RELATED"/>
    <property type="match status" value="1"/>
</dbReference>
<keyword evidence="6 7" id="KW-0472">Membrane</keyword>
<sequence>MSSTMADLGVLLLRIAVAFILFAHATQKLLGWFRGPGLDKITVVFEALGQVPARPLAKLAAWCELSAALLLVLGIATPLGAAIGAGTMLVAGFAMTAKSGAVWNALGGGEYPLVLTVLALSLAFTGPGSISLDAGLGVPWYGAGGRAVVIGLVAVAVAILAAAPPIFRTVWMRRAVAADELAAGA</sequence>
<comment type="subcellular location">
    <subcellularLocation>
        <location evidence="1">Cell membrane</location>
        <topology evidence="1">Multi-pass membrane protein</topology>
    </subcellularLocation>
</comment>
<dbReference type="Proteomes" id="UP001330812">
    <property type="component" value="Chromosome"/>
</dbReference>
<gene>
    <name evidence="8" type="ORF">VSH64_19125</name>
</gene>